<dbReference type="EMBL" id="JAPFQN010000011">
    <property type="protein sequence ID" value="MCX2745825.1"/>
    <property type="molecule type" value="Genomic_DNA"/>
</dbReference>
<name>A0ABT3RXG2_9BACT</name>
<dbReference type="InterPro" id="IPR043504">
    <property type="entry name" value="Peptidase_S1_PA_chymotrypsin"/>
</dbReference>
<gene>
    <name evidence="1" type="ORF">OO013_18225</name>
</gene>
<comment type="caution">
    <text evidence="1">The sequence shown here is derived from an EMBL/GenBank/DDBJ whole genome shotgun (WGS) entry which is preliminary data.</text>
</comment>
<accession>A0ABT3RXG2</accession>
<keyword evidence="2" id="KW-1185">Reference proteome</keyword>
<sequence length="256" mass="29273">MNNTETSPISGVNISVTKIEILDNDSMSIGNASGFFFRHNGIKYLITNRHVVIDENEDFYPKYLKIKLHTNKENPRQNIDIRVNLYEDSKPNWLEHKDYNEKEIDVIALPLNKLTIEKTIDFDSTIINFFSQENFLNNYTLSTFSNVIIVGYPLGFHDESNNLPVYRKGMVASSFKVDFEGDPYFLIDSNLHEGTSGSPVINSPHNLIIDNMGNGIHTQKYILLGVHSAEHIVDKDPLGLNVVWYPRVIIEIIENN</sequence>
<dbReference type="RefSeq" id="WP_266058426.1">
    <property type="nucleotide sequence ID" value="NZ_JAPFQN010000011.1"/>
</dbReference>
<dbReference type="Gene3D" id="2.40.10.10">
    <property type="entry name" value="Trypsin-like serine proteases"/>
    <property type="match status" value="2"/>
</dbReference>
<protein>
    <submittedName>
        <fullName evidence="1">Serine protease</fullName>
    </submittedName>
</protein>
<evidence type="ECO:0000313" key="2">
    <source>
        <dbReference type="Proteomes" id="UP001209885"/>
    </source>
</evidence>
<keyword evidence="1" id="KW-0645">Protease</keyword>
<reference evidence="1 2" key="1">
    <citation type="submission" date="2022-11" db="EMBL/GenBank/DDBJ databases">
        <title>The characterization of three novel Bacteroidetes species and genomic analysis of their roles in tidal elemental geochemical cycles.</title>
        <authorList>
            <person name="Ma K."/>
        </authorList>
    </citation>
    <scope>NUCLEOTIDE SEQUENCE [LARGE SCALE GENOMIC DNA]</scope>
    <source>
        <strain evidence="1 2">M17</strain>
    </source>
</reference>
<keyword evidence="1" id="KW-0378">Hydrolase</keyword>
<dbReference type="GO" id="GO:0006508">
    <property type="term" value="P:proteolysis"/>
    <property type="evidence" value="ECO:0007669"/>
    <property type="project" value="UniProtKB-KW"/>
</dbReference>
<dbReference type="SUPFAM" id="SSF50494">
    <property type="entry name" value="Trypsin-like serine proteases"/>
    <property type="match status" value="1"/>
</dbReference>
<proteinExistence type="predicted"/>
<organism evidence="1 2">
    <name type="scientific">Mangrovivirga halotolerans</name>
    <dbReference type="NCBI Taxonomy" id="2993936"/>
    <lineage>
        <taxon>Bacteria</taxon>
        <taxon>Pseudomonadati</taxon>
        <taxon>Bacteroidota</taxon>
        <taxon>Cytophagia</taxon>
        <taxon>Cytophagales</taxon>
        <taxon>Mangrovivirgaceae</taxon>
        <taxon>Mangrovivirga</taxon>
    </lineage>
</organism>
<evidence type="ECO:0000313" key="1">
    <source>
        <dbReference type="EMBL" id="MCX2745825.1"/>
    </source>
</evidence>
<dbReference type="InterPro" id="IPR009003">
    <property type="entry name" value="Peptidase_S1_PA"/>
</dbReference>
<dbReference type="GO" id="GO:0008233">
    <property type="term" value="F:peptidase activity"/>
    <property type="evidence" value="ECO:0007669"/>
    <property type="project" value="UniProtKB-KW"/>
</dbReference>
<dbReference type="Pfam" id="PF13365">
    <property type="entry name" value="Trypsin_2"/>
    <property type="match status" value="1"/>
</dbReference>
<dbReference type="Proteomes" id="UP001209885">
    <property type="component" value="Unassembled WGS sequence"/>
</dbReference>